<gene>
    <name evidence="11" type="ORF">CO005_03565</name>
</gene>
<keyword evidence="2 9" id="KW-0436">Ligase</keyword>
<dbReference type="PRINTS" id="PR01041">
    <property type="entry name" value="TRNASYNTHMET"/>
</dbReference>
<accession>A0A2M7IBL0</accession>
<evidence type="ECO:0000313" key="12">
    <source>
        <dbReference type="Proteomes" id="UP000230822"/>
    </source>
</evidence>
<protein>
    <recommendedName>
        <fullName evidence="1">methionine--tRNA ligase</fullName>
        <ecNumber evidence="1">6.1.1.10</ecNumber>
    </recommendedName>
    <alternativeName>
        <fullName evidence="7">Methionyl-tRNA synthetase</fullName>
    </alternativeName>
</protein>
<dbReference type="PROSITE" id="PS00178">
    <property type="entry name" value="AA_TRNA_LIGASE_I"/>
    <property type="match status" value="1"/>
</dbReference>
<sequence length="326" mass="37046">MSNKFYITAAIPYVNAAPHIGHALEFIQVDVVARYHRLLGDKVTALTGGDENALKNVQAAEKAGVAVQEFVDKNAQLFLDLTKKLNTPFDVFQKGTDPSHFKSSQELWKRCFEKGDIYKKNYQGLYCVGCEAFYTKEELTNGECVEHPGKKLELVSETNYFFKLSSYQKQLIELISTDKLKIYPEFRKNEVLSFLKEPLRDISVSRSNERAKNWGVPVPNDDSQRMYVWFDALNIYRSGVDSATWPADLHIIGKGIIRFHTVYWPAFLLSAGLPLPKEVMAHGYLTIDGQKMSKTIGNIVDPLAIVGKYGVDALRYYLLREIPPFD</sequence>
<name>A0A2M7IBL0_9BACT</name>
<dbReference type="InterPro" id="IPR014729">
    <property type="entry name" value="Rossmann-like_a/b/a_fold"/>
</dbReference>
<dbReference type="GO" id="GO:0006431">
    <property type="term" value="P:methionyl-tRNA aminoacylation"/>
    <property type="evidence" value="ECO:0007669"/>
    <property type="project" value="InterPro"/>
</dbReference>
<feature type="domain" description="Methionyl/Leucyl tRNA synthetase" evidence="10">
    <location>
        <begin position="6"/>
        <end position="323"/>
    </location>
</feature>
<dbReference type="InterPro" id="IPR001412">
    <property type="entry name" value="aa-tRNA-synth_I_CS"/>
</dbReference>
<dbReference type="InterPro" id="IPR015413">
    <property type="entry name" value="Methionyl/Leucyl_tRNA_Synth"/>
</dbReference>
<dbReference type="CDD" id="cd00814">
    <property type="entry name" value="MetRS_core"/>
    <property type="match status" value="1"/>
</dbReference>
<comment type="catalytic activity">
    <reaction evidence="8">
        <text>tRNA(Met) + L-methionine + ATP = L-methionyl-tRNA(Met) + AMP + diphosphate</text>
        <dbReference type="Rhea" id="RHEA:13481"/>
        <dbReference type="Rhea" id="RHEA-COMP:9667"/>
        <dbReference type="Rhea" id="RHEA-COMP:9698"/>
        <dbReference type="ChEBI" id="CHEBI:30616"/>
        <dbReference type="ChEBI" id="CHEBI:33019"/>
        <dbReference type="ChEBI" id="CHEBI:57844"/>
        <dbReference type="ChEBI" id="CHEBI:78442"/>
        <dbReference type="ChEBI" id="CHEBI:78530"/>
        <dbReference type="ChEBI" id="CHEBI:456215"/>
        <dbReference type="EC" id="6.1.1.10"/>
    </reaction>
</comment>
<dbReference type="AlphaFoldDB" id="A0A2M7IBL0"/>
<evidence type="ECO:0000256" key="9">
    <source>
        <dbReference type="RuleBase" id="RU363039"/>
    </source>
</evidence>
<comment type="caution">
    <text evidence="11">The sequence shown here is derived from an EMBL/GenBank/DDBJ whole genome shotgun (WGS) entry which is preliminary data.</text>
</comment>
<evidence type="ECO:0000256" key="3">
    <source>
        <dbReference type="ARBA" id="ARBA00022741"/>
    </source>
</evidence>
<reference evidence="12" key="1">
    <citation type="submission" date="2017-09" db="EMBL/GenBank/DDBJ databases">
        <title>Depth-based differentiation of microbial function through sediment-hosted aquifers and enrichment of novel symbionts in the deep terrestrial subsurface.</title>
        <authorList>
            <person name="Probst A.J."/>
            <person name="Ladd B."/>
            <person name="Jarett J.K."/>
            <person name="Geller-Mcgrath D.E."/>
            <person name="Sieber C.M.K."/>
            <person name="Emerson J.B."/>
            <person name="Anantharaman K."/>
            <person name="Thomas B.C."/>
            <person name="Malmstrom R."/>
            <person name="Stieglmeier M."/>
            <person name="Klingl A."/>
            <person name="Woyke T."/>
            <person name="Ryan C.M."/>
            <person name="Banfield J.F."/>
        </authorList>
    </citation>
    <scope>NUCLEOTIDE SEQUENCE [LARGE SCALE GENOMIC DNA]</scope>
</reference>
<dbReference type="SUPFAM" id="SSF52374">
    <property type="entry name" value="Nucleotidylyl transferase"/>
    <property type="match status" value="1"/>
</dbReference>
<keyword evidence="5 9" id="KW-0648">Protein biosynthesis</keyword>
<dbReference type="FunFam" id="2.170.220.10:FF:000001">
    <property type="entry name" value="methionine--tRNA ligase, mitochondrial"/>
    <property type="match status" value="1"/>
</dbReference>
<keyword evidence="4 9" id="KW-0067">ATP-binding</keyword>
<dbReference type="Proteomes" id="UP000230822">
    <property type="component" value="Unassembled WGS sequence"/>
</dbReference>
<evidence type="ECO:0000256" key="2">
    <source>
        <dbReference type="ARBA" id="ARBA00022598"/>
    </source>
</evidence>
<dbReference type="PANTHER" id="PTHR43326">
    <property type="entry name" value="METHIONYL-TRNA SYNTHETASE"/>
    <property type="match status" value="1"/>
</dbReference>
<dbReference type="GO" id="GO:0004825">
    <property type="term" value="F:methionine-tRNA ligase activity"/>
    <property type="evidence" value="ECO:0007669"/>
    <property type="project" value="UniProtKB-EC"/>
</dbReference>
<dbReference type="PANTHER" id="PTHR43326:SF1">
    <property type="entry name" value="METHIONINE--TRNA LIGASE, MITOCHONDRIAL"/>
    <property type="match status" value="1"/>
</dbReference>
<dbReference type="EMBL" id="PFGU01000098">
    <property type="protein sequence ID" value="PIW73041.1"/>
    <property type="molecule type" value="Genomic_DNA"/>
</dbReference>
<evidence type="ECO:0000256" key="5">
    <source>
        <dbReference type="ARBA" id="ARBA00022917"/>
    </source>
</evidence>
<dbReference type="Gene3D" id="2.170.220.10">
    <property type="match status" value="1"/>
</dbReference>
<keyword evidence="3 9" id="KW-0547">Nucleotide-binding</keyword>
<evidence type="ECO:0000256" key="1">
    <source>
        <dbReference type="ARBA" id="ARBA00012838"/>
    </source>
</evidence>
<feature type="non-terminal residue" evidence="11">
    <location>
        <position position="326"/>
    </location>
</feature>
<evidence type="ECO:0000259" key="10">
    <source>
        <dbReference type="Pfam" id="PF09334"/>
    </source>
</evidence>
<proteinExistence type="inferred from homology"/>
<evidence type="ECO:0000256" key="4">
    <source>
        <dbReference type="ARBA" id="ARBA00022840"/>
    </source>
</evidence>
<evidence type="ECO:0000256" key="8">
    <source>
        <dbReference type="ARBA" id="ARBA00047364"/>
    </source>
</evidence>
<dbReference type="InterPro" id="IPR023457">
    <property type="entry name" value="Met-tRNA_synth_2"/>
</dbReference>
<dbReference type="Pfam" id="PF09334">
    <property type="entry name" value="tRNA-synt_1g"/>
    <property type="match status" value="1"/>
</dbReference>
<dbReference type="InterPro" id="IPR033911">
    <property type="entry name" value="MetRS_core"/>
</dbReference>
<keyword evidence="6 9" id="KW-0030">Aminoacyl-tRNA synthetase</keyword>
<evidence type="ECO:0000256" key="7">
    <source>
        <dbReference type="ARBA" id="ARBA00030904"/>
    </source>
</evidence>
<dbReference type="EC" id="6.1.1.10" evidence="1"/>
<dbReference type="Gene3D" id="3.40.50.620">
    <property type="entry name" value="HUPs"/>
    <property type="match status" value="1"/>
</dbReference>
<comment type="similarity">
    <text evidence="9">Belongs to the class-I aminoacyl-tRNA synthetase family.</text>
</comment>
<organism evidence="11 12">
    <name type="scientific">Candidatus Roizmanbacteria bacterium CG_4_8_14_3_um_filter_34_9</name>
    <dbReference type="NCBI Taxonomy" id="1974832"/>
    <lineage>
        <taxon>Bacteria</taxon>
        <taxon>Candidatus Roizmaniibacteriota</taxon>
    </lineage>
</organism>
<dbReference type="GO" id="GO:0005524">
    <property type="term" value="F:ATP binding"/>
    <property type="evidence" value="ECO:0007669"/>
    <property type="project" value="UniProtKB-KW"/>
</dbReference>
<evidence type="ECO:0000256" key="6">
    <source>
        <dbReference type="ARBA" id="ARBA00023146"/>
    </source>
</evidence>
<evidence type="ECO:0000313" key="11">
    <source>
        <dbReference type="EMBL" id="PIW73041.1"/>
    </source>
</evidence>